<dbReference type="Gene3D" id="2.60.120.620">
    <property type="entry name" value="q2cbj1_9rhob like domain"/>
    <property type="match status" value="1"/>
</dbReference>
<dbReference type="Proteomes" id="UP000515683">
    <property type="component" value="Segment"/>
</dbReference>
<organism evidence="2 3">
    <name type="scientific">Synechococcus phage S-SCSM1</name>
    <dbReference type="NCBI Taxonomy" id="2588487"/>
    <lineage>
        <taxon>Viruses</taxon>
        <taxon>Duplodnaviria</taxon>
        <taxon>Heunggongvirae</taxon>
        <taxon>Uroviricota</taxon>
        <taxon>Caudoviricetes</taxon>
        <taxon>Pantevenvirales</taxon>
        <taxon>Kyanoviridae</taxon>
        <taxon>Zhoulongquanvirus</taxon>
        <taxon>Zhoulongquanvirus esscess</taxon>
    </lineage>
</organism>
<dbReference type="EMBL" id="MK867354">
    <property type="protein sequence ID" value="QFG06345.1"/>
    <property type="molecule type" value="Genomic_DNA"/>
</dbReference>
<evidence type="ECO:0000259" key="1">
    <source>
        <dbReference type="Pfam" id="PF13640"/>
    </source>
</evidence>
<name>A0A6M2ZIX3_9CAUD</name>
<gene>
    <name evidence="2" type="ORF">SSCSM1_88</name>
</gene>
<accession>A0A6M2ZIX3</accession>
<dbReference type="Pfam" id="PF13640">
    <property type="entry name" value="2OG-FeII_Oxy_3"/>
    <property type="match status" value="1"/>
</dbReference>
<dbReference type="InterPro" id="IPR044862">
    <property type="entry name" value="Pro_4_hyd_alph_FE2OG_OXY"/>
</dbReference>
<keyword evidence="3" id="KW-1185">Reference proteome</keyword>
<proteinExistence type="predicted"/>
<evidence type="ECO:0000313" key="2">
    <source>
        <dbReference type="EMBL" id="QFG06345.1"/>
    </source>
</evidence>
<sequence length="194" mass="22735">MNFILETYLKDISICDNLIDYYNSRDDKYPGESYRGIDLEVKESTDLSIPVNQQLTVDVIFNYIQQLTDCVVDYIGNFPLCNEYGSWGLTEPLNIQYYKPGEAFHAYHCERCNHEEPLSTRHLVWMTYLNDVTDEGGTEFYHQELIVTPKKGKTLIWPADWTYTHRGIPSPTQEKYIITGWFNYMSDDSVQLIK</sequence>
<feature type="domain" description="Prolyl 4-hydroxylase alpha subunit Fe(2+) 2OG dioxygenase" evidence="1">
    <location>
        <begin position="95"/>
        <end position="183"/>
    </location>
</feature>
<reference evidence="2" key="1">
    <citation type="submission" date="2019-04" db="EMBL/GenBank/DDBJ databases">
        <title>Genomic and proteomic characterization of cyanophage S-SCSM1 provides new insights into understanding the viral gene diversity and phage-host interactions.</title>
        <authorList>
            <person name="Wang Q."/>
            <person name="Xu Y."/>
            <person name="Jiao N."/>
            <person name="Zhang R."/>
        </authorList>
    </citation>
    <scope>NUCLEOTIDE SEQUENCE [LARGE SCALE GENOMIC DNA]</scope>
</reference>
<protein>
    <submittedName>
        <fullName evidence="2">2OG-Fe(II) oxygenase superfamily protein</fullName>
    </submittedName>
</protein>
<evidence type="ECO:0000313" key="3">
    <source>
        <dbReference type="Proteomes" id="UP000515683"/>
    </source>
</evidence>